<evidence type="ECO:0000256" key="3">
    <source>
        <dbReference type="ARBA" id="ARBA00023002"/>
    </source>
</evidence>
<name>A0A2T1C094_9CYAN</name>
<reference evidence="5 6" key="1">
    <citation type="submission" date="2018-02" db="EMBL/GenBank/DDBJ databases">
        <authorList>
            <person name="Cohen D.B."/>
            <person name="Kent A.D."/>
        </authorList>
    </citation>
    <scope>NUCLEOTIDE SEQUENCE [LARGE SCALE GENOMIC DNA]</scope>
    <source>
        <strain evidence="5 6">CCAP 1448/3</strain>
    </source>
</reference>
<organism evidence="5 6">
    <name type="scientific">Merismopedia glauca CCAP 1448/3</name>
    <dbReference type="NCBI Taxonomy" id="1296344"/>
    <lineage>
        <taxon>Bacteria</taxon>
        <taxon>Bacillati</taxon>
        <taxon>Cyanobacteriota</taxon>
        <taxon>Cyanophyceae</taxon>
        <taxon>Synechococcales</taxon>
        <taxon>Merismopediaceae</taxon>
        <taxon>Merismopedia</taxon>
    </lineage>
</organism>
<dbReference type="InterPro" id="IPR002734">
    <property type="entry name" value="RibDG_C"/>
</dbReference>
<feature type="domain" description="Bacterial bifunctional deaminase-reductase C-terminal" evidence="4">
    <location>
        <begin position="1"/>
        <end position="206"/>
    </location>
</feature>
<keyword evidence="3" id="KW-0560">Oxidoreductase</keyword>
<dbReference type="PANTHER" id="PTHR38011">
    <property type="entry name" value="DIHYDROFOLATE REDUCTASE FAMILY PROTEIN (AFU_ORTHOLOGUE AFUA_8G06820)"/>
    <property type="match status" value="1"/>
</dbReference>
<dbReference type="InterPro" id="IPR050765">
    <property type="entry name" value="Riboflavin_Biosynth_HTPR"/>
</dbReference>
<evidence type="ECO:0000313" key="5">
    <source>
        <dbReference type="EMBL" id="PSB01624.1"/>
    </source>
</evidence>
<accession>A0A2T1C094</accession>
<sequence length="214" mass="23589">MTADGKIADVKRLHPLFGSQHDRSHLERQVAIADGVIFGAGTLRAGGTAMRVIDPQLIQQRQDAGKPPQPVQILCTRTGKIDSNLPFFRQPVPRWLVTSPKGAENWQGKSEFDKIIVFEADDGEIDWLKTFAEFQKLGLNNLAVLGGGELIASLIAVDLIDEFWLTLCPLVLGGLEAPTPVAGEGFILNSAPKLNLLSVERIEDELFLHYRVKR</sequence>
<dbReference type="EMBL" id="PVWJ01000097">
    <property type="protein sequence ID" value="PSB01624.1"/>
    <property type="molecule type" value="Genomic_DNA"/>
</dbReference>
<dbReference type="SUPFAM" id="SSF53597">
    <property type="entry name" value="Dihydrofolate reductase-like"/>
    <property type="match status" value="1"/>
</dbReference>
<dbReference type="Gene3D" id="3.40.430.10">
    <property type="entry name" value="Dihydrofolate Reductase, subunit A"/>
    <property type="match status" value="1"/>
</dbReference>
<dbReference type="OrthoDB" id="9800865at2"/>
<dbReference type="AlphaFoldDB" id="A0A2T1C094"/>
<keyword evidence="6" id="KW-1185">Reference proteome</keyword>
<dbReference type="InterPro" id="IPR024072">
    <property type="entry name" value="DHFR-like_dom_sf"/>
</dbReference>
<evidence type="ECO:0000256" key="2">
    <source>
        <dbReference type="ARBA" id="ARBA00022857"/>
    </source>
</evidence>
<evidence type="ECO:0000256" key="1">
    <source>
        <dbReference type="ARBA" id="ARBA00005104"/>
    </source>
</evidence>
<evidence type="ECO:0000313" key="6">
    <source>
        <dbReference type="Proteomes" id="UP000238762"/>
    </source>
</evidence>
<comment type="caution">
    <text evidence="5">The sequence shown here is derived from an EMBL/GenBank/DDBJ whole genome shotgun (WGS) entry which is preliminary data.</text>
</comment>
<dbReference type="GO" id="GO:0008703">
    <property type="term" value="F:5-amino-6-(5-phosphoribosylamino)uracil reductase activity"/>
    <property type="evidence" value="ECO:0007669"/>
    <property type="project" value="InterPro"/>
</dbReference>
<dbReference type="GO" id="GO:0009231">
    <property type="term" value="P:riboflavin biosynthetic process"/>
    <property type="evidence" value="ECO:0007669"/>
    <property type="project" value="InterPro"/>
</dbReference>
<proteinExistence type="predicted"/>
<evidence type="ECO:0000259" key="4">
    <source>
        <dbReference type="Pfam" id="PF01872"/>
    </source>
</evidence>
<dbReference type="Pfam" id="PF01872">
    <property type="entry name" value="RibD_C"/>
    <property type="match status" value="1"/>
</dbReference>
<dbReference type="PANTHER" id="PTHR38011:SF7">
    <property type="entry name" value="2,5-DIAMINO-6-RIBOSYLAMINO-4(3H)-PYRIMIDINONE 5'-PHOSPHATE REDUCTASE"/>
    <property type="match status" value="1"/>
</dbReference>
<comment type="pathway">
    <text evidence="1">Cofactor biosynthesis; riboflavin biosynthesis.</text>
</comment>
<keyword evidence="2" id="KW-0521">NADP</keyword>
<dbReference type="Proteomes" id="UP000238762">
    <property type="component" value="Unassembled WGS sequence"/>
</dbReference>
<reference evidence="5 6" key="2">
    <citation type="submission" date="2018-03" db="EMBL/GenBank/DDBJ databases">
        <title>The ancient ancestry and fast evolution of plastids.</title>
        <authorList>
            <person name="Moore K.R."/>
            <person name="Magnabosco C."/>
            <person name="Momper L."/>
            <person name="Gold D.A."/>
            <person name="Bosak T."/>
            <person name="Fournier G.P."/>
        </authorList>
    </citation>
    <scope>NUCLEOTIDE SEQUENCE [LARGE SCALE GENOMIC DNA]</scope>
    <source>
        <strain evidence="5 6">CCAP 1448/3</strain>
    </source>
</reference>
<protein>
    <submittedName>
        <fullName evidence="5">Riboflavin deaminase</fullName>
    </submittedName>
</protein>
<gene>
    <name evidence="5" type="ORF">C7B64_17435</name>
</gene>